<gene>
    <name evidence="2" type="ORF">EV194_11013</name>
</gene>
<dbReference type="PANTHER" id="PTHR34585:SF22">
    <property type="entry name" value="HELIX-TURN-HELIX DOMAIN-CONTAINING PROTEIN"/>
    <property type="match status" value="1"/>
</dbReference>
<keyword evidence="3" id="KW-1185">Reference proteome</keyword>
<dbReference type="Pfam" id="PF12728">
    <property type="entry name" value="HTH_17"/>
    <property type="match status" value="1"/>
</dbReference>
<comment type="caution">
    <text evidence="2">The sequence shown here is derived from an EMBL/GenBank/DDBJ whole genome shotgun (WGS) entry which is preliminary data.</text>
</comment>
<proteinExistence type="predicted"/>
<accession>A0A4R2GG70</accession>
<dbReference type="EMBL" id="SLWK01000010">
    <property type="protein sequence ID" value="TCO07015.1"/>
    <property type="molecule type" value="Genomic_DNA"/>
</dbReference>
<dbReference type="PANTHER" id="PTHR34585">
    <property type="match status" value="1"/>
</dbReference>
<dbReference type="AlphaFoldDB" id="A0A4R2GG70"/>
<dbReference type="Proteomes" id="UP000295221">
    <property type="component" value="Unassembled WGS sequence"/>
</dbReference>
<reference evidence="2 3" key="1">
    <citation type="submission" date="2019-03" db="EMBL/GenBank/DDBJ databases">
        <title>Genomic Encyclopedia of Type Strains, Phase IV (KMG-IV): sequencing the most valuable type-strain genomes for metagenomic binning, comparative biology and taxonomic classification.</title>
        <authorList>
            <person name="Goeker M."/>
        </authorList>
    </citation>
    <scope>NUCLEOTIDE SEQUENCE [LARGE SCALE GENOMIC DNA]</scope>
    <source>
        <strain evidence="2 3">DSM 24179</strain>
    </source>
</reference>
<sequence>MSEPKTIGEILTNYFLNSQEPFAVAFRNHFTTSKQQVNQEENPCSSCPANVNSPLADRLEDWLDNQDVMQILHISPRTLQTLRSNGILPFSRIGNKIYYRRSDISRILNNHYTMVKIRCYGGNK</sequence>
<dbReference type="InterPro" id="IPR009061">
    <property type="entry name" value="DNA-bd_dom_put_sf"/>
</dbReference>
<protein>
    <submittedName>
        <fullName evidence="2">Helix-turn-helix protein</fullName>
    </submittedName>
</protein>
<dbReference type="OrthoDB" id="769412at2"/>
<organism evidence="2 3">
    <name type="scientific">Natronoflexus pectinivorans</name>
    <dbReference type="NCBI Taxonomy" id="682526"/>
    <lineage>
        <taxon>Bacteria</taxon>
        <taxon>Pseudomonadati</taxon>
        <taxon>Bacteroidota</taxon>
        <taxon>Bacteroidia</taxon>
        <taxon>Marinilabiliales</taxon>
        <taxon>Marinilabiliaceae</taxon>
        <taxon>Natronoflexus</taxon>
    </lineage>
</organism>
<dbReference type="SUPFAM" id="SSF46955">
    <property type="entry name" value="Putative DNA-binding domain"/>
    <property type="match status" value="1"/>
</dbReference>
<evidence type="ECO:0000259" key="1">
    <source>
        <dbReference type="Pfam" id="PF12728"/>
    </source>
</evidence>
<evidence type="ECO:0000313" key="3">
    <source>
        <dbReference type="Proteomes" id="UP000295221"/>
    </source>
</evidence>
<name>A0A4R2GG70_9BACT</name>
<dbReference type="RefSeq" id="WP_132434361.1">
    <property type="nucleotide sequence ID" value="NZ_SLWK01000010.1"/>
</dbReference>
<feature type="domain" description="Helix-turn-helix" evidence="1">
    <location>
        <begin position="62"/>
        <end position="110"/>
    </location>
</feature>
<evidence type="ECO:0000313" key="2">
    <source>
        <dbReference type="EMBL" id="TCO07015.1"/>
    </source>
</evidence>
<dbReference type="InterPro" id="IPR041657">
    <property type="entry name" value="HTH_17"/>
</dbReference>